<comment type="similarity">
    <text evidence="1">Belongs to the membrane fusion protein (MFP) (TC 8.A.1) family.</text>
</comment>
<name>A0AB39KST5_9CAUL</name>
<reference evidence="6" key="1">
    <citation type="submission" date="2024-06" db="EMBL/GenBank/DDBJ databases">
        <title>Caulobacter inopinatus, sp. nov.</title>
        <authorList>
            <person name="Donachie S.P."/>
        </authorList>
    </citation>
    <scope>NUCLEOTIDE SEQUENCE</scope>
    <source>
        <strain evidence="6">73W</strain>
    </source>
</reference>
<dbReference type="NCBIfam" id="TIGR01730">
    <property type="entry name" value="RND_mfp"/>
    <property type="match status" value="1"/>
</dbReference>
<sequence>MIRRHFFLVAALVVLAVMIVGGGIKLLADAGAKRQMGQGGPGGRAIAVSQTTVEPKPFADRIEVLGVAKGRQSVAITSNTSELVTKVHFSDGQQVRAGQVLIELRAGEEDAGVIQAQAQLNQAQRDYQRWKSLADQGIASRATVEQRRLGVESAEAMLEAARQRLGDRVIRAPFSGRVGLTDIAPGALISPGQTVVTLDDTSVIRVDFPIPDRYLPILHEGLAIVARPDAYPDIRVQGRIAKLDTRVAENTRAITARAEFPNADSRLRPGMMVRVAIEQARRETTAVPQSAVQFEGDAAFVFVVVRKGERTVAEKRPVSVGLDQNGFVEITEGVRAGEKVVADGLNRVQDGQAVQLGGGRPQQGQGGRPNRRQAN</sequence>
<dbReference type="Gene3D" id="2.40.30.170">
    <property type="match status" value="1"/>
</dbReference>
<dbReference type="Pfam" id="PF25954">
    <property type="entry name" value="Beta-barrel_RND_2"/>
    <property type="match status" value="1"/>
</dbReference>
<dbReference type="Gene3D" id="2.40.420.20">
    <property type="match status" value="1"/>
</dbReference>
<evidence type="ECO:0000259" key="4">
    <source>
        <dbReference type="Pfam" id="PF25954"/>
    </source>
</evidence>
<dbReference type="GO" id="GO:0015562">
    <property type="term" value="F:efflux transmembrane transporter activity"/>
    <property type="evidence" value="ECO:0007669"/>
    <property type="project" value="TreeGrafter"/>
</dbReference>
<dbReference type="PANTHER" id="PTHR30469">
    <property type="entry name" value="MULTIDRUG RESISTANCE PROTEIN MDTA"/>
    <property type="match status" value="1"/>
</dbReference>
<dbReference type="EMBL" id="CP158375">
    <property type="protein sequence ID" value="XDO96424.1"/>
    <property type="molecule type" value="Genomic_DNA"/>
</dbReference>
<dbReference type="InterPro" id="IPR058792">
    <property type="entry name" value="Beta-barrel_RND_2"/>
</dbReference>
<feature type="compositionally biased region" description="Gly residues" evidence="2">
    <location>
        <begin position="356"/>
        <end position="367"/>
    </location>
</feature>
<dbReference type="Pfam" id="PF25917">
    <property type="entry name" value="BSH_RND"/>
    <property type="match status" value="1"/>
</dbReference>
<dbReference type="AlphaFoldDB" id="A0AB39KST5"/>
<evidence type="ECO:0000259" key="3">
    <source>
        <dbReference type="Pfam" id="PF25917"/>
    </source>
</evidence>
<feature type="domain" description="YknX-like C-terminal permuted SH3-like" evidence="5">
    <location>
        <begin position="285"/>
        <end position="355"/>
    </location>
</feature>
<protein>
    <submittedName>
        <fullName evidence="6">Efflux RND transporter periplasmic adaptor subunit</fullName>
    </submittedName>
</protein>
<dbReference type="InterPro" id="IPR058637">
    <property type="entry name" value="YknX-like_C"/>
</dbReference>
<dbReference type="Gene3D" id="1.10.287.470">
    <property type="entry name" value="Helix hairpin bin"/>
    <property type="match status" value="1"/>
</dbReference>
<evidence type="ECO:0000256" key="2">
    <source>
        <dbReference type="SAM" id="MobiDB-lite"/>
    </source>
</evidence>
<feature type="domain" description="Multidrug resistance protein MdtA-like barrel-sandwich hybrid" evidence="3">
    <location>
        <begin position="73"/>
        <end position="195"/>
    </location>
</feature>
<organism evidence="6">
    <name type="scientific">Caulobacter sp. 73W</name>
    <dbReference type="NCBI Taxonomy" id="3161137"/>
    <lineage>
        <taxon>Bacteria</taxon>
        <taxon>Pseudomonadati</taxon>
        <taxon>Pseudomonadota</taxon>
        <taxon>Alphaproteobacteria</taxon>
        <taxon>Caulobacterales</taxon>
        <taxon>Caulobacteraceae</taxon>
        <taxon>Caulobacter</taxon>
    </lineage>
</organism>
<evidence type="ECO:0000313" key="6">
    <source>
        <dbReference type="EMBL" id="XDO96424.1"/>
    </source>
</evidence>
<dbReference type="Pfam" id="PF25989">
    <property type="entry name" value="YknX_C"/>
    <property type="match status" value="1"/>
</dbReference>
<gene>
    <name evidence="6" type="ORF">ABOZ73_16870</name>
</gene>
<dbReference type="InterPro" id="IPR058625">
    <property type="entry name" value="MdtA-like_BSH"/>
</dbReference>
<dbReference type="FunFam" id="2.40.30.170:FF:000010">
    <property type="entry name" value="Efflux RND transporter periplasmic adaptor subunit"/>
    <property type="match status" value="1"/>
</dbReference>
<feature type="domain" description="CusB-like beta-barrel" evidence="4">
    <location>
        <begin position="208"/>
        <end position="280"/>
    </location>
</feature>
<evidence type="ECO:0000259" key="5">
    <source>
        <dbReference type="Pfam" id="PF25989"/>
    </source>
</evidence>
<proteinExistence type="inferred from homology"/>
<dbReference type="PANTHER" id="PTHR30469:SF11">
    <property type="entry name" value="BLL4320 PROTEIN"/>
    <property type="match status" value="1"/>
</dbReference>
<dbReference type="Gene3D" id="2.40.50.100">
    <property type="match status" value="1"/>
</dbReference>
<dbReference type="InterPro" id="IPR006143">
    <property type="entry name" value="RND_pump_MFP"/>
</dbReference>
<dbReference type="GO" id="GO:1990281">
    <property type="term" value="C:efflux pump complex"/>
    <property type="evidence" value="ECO:0007669"/>
    <property type="project" value="TreeGrafter"/>
</dbReference>
<dbReference type="RefSeq" id="WP_369059276.1">
    <property type="nucleotide sequence ID" value="NZ_CP158375.1"/>
</dbReference>
<dbReference type="SUPFAM" id="SSF111369">
    <property type="entry name" value="HlyD-like secretion proteins"/>
    <property type="match status" value="1"/>
</dbReference>
<evidence type="ECO:0000256" key="1">
    <source>
        <dbReference type="ARBA" id="ARBA00009477"/>
    </source>
</evidence>
<feature type="region of interest" description="Disordered" evidence="2">
    <location>
        <begin position="353"/>
        <end position="375"/>
    </location>
</feature>
<accession>A0AB39KST5</accession>